<keyword evidence="20" id="KW-1185">Reference proteome</keyword>
<comment type="catalytic activity">
    <reaction evidence="13 15">
        <text>Couples ATP hydrolysis with the unwinding of duplex DNA by translocating in the 3'-5' direction.</text>
        <dbReference type="EC" id="5.6.2.4"/>
    </reaction>
</comment>
<dbReference type="EC" id="5.6.2.4" evidence="15"/>
<dbReference type="EC" id="3.1.11.5" evidence="15"/>
<dbReference type="Pfam" id="PF00580">
    <property type="entry name" value="UvrD-helicase"/>
    <property type="match status" value="1"/>
</dbReference>
<evidence type="ECO:0000256" key="9">
    <source>
        <dbReference type="ARBA" id="ARBA00022842"/>
    </source>
</evidence>
<comment type="caution">
    <text evidence="19">The sequence shown here is derived from an EMBL/GenBank/DDBJ whole genome shotgun (WGS) entry which is preliminary data.</text>
</comment>
<keyword evidence="11 15" id="KW-0234">DNA repair</keyword>
<dbReference type="GO" id="GO:0009338">
    <property type="term" value="C:exodeoxyribonuclease V complex"/>
    <property type="evidence" value="ECO:0007669"/>
    <property type="project" value="TreeGrafter"/>
</dbReference>
<evidence type="ECO:0000256" key="14">
    <source>
        <dbReference type="ARBA" id="ARBA00048988"/>
    </source>
</evidence>
<dbReference type="InterPro" id="IPR014016">
    <property type="entry name" value="UvrD-like_ATP-bd"/>
</dbReference>
<dbReference type="PANTHER" id="PTHR11070">
    <property type="entry name" value="UVRD / RECB / PCRA DNA HELICASE FAMILY MEMBER"/>
    <property type="match status" value="1"/>
</dbReference>
<feature type="binding site" evidence="16">
    <location>
        <begin position="24"/>
        <end position="31"/>
    </location>
    <ligand>
        <name>ATP</name>
        <dbReference type="ChEBI" id="CHEBI:30616"/>
    </ligand>
</feature>
<evidence type="ECO:0000256" key="3">
    <source>
        <dbReference type="ARBA" id="ARBA00022741"/>
    </source>
</evidence>
<dbReference type="AlphaFoldDB" id="A0A919BJW5"/>
<comment type="domain">
    <text evidence="15">The N-terminal DNA-binding domain is a ssDNA-dependent ATPase and has ATP-dependent 3'-5' helicase function. This domain interacts with RecC.</text>
</comment>
<keyword evidence="4 15" id="KW-0227">DNA damage</keyword>
<keyword evidence="3 15" id="KW-0547">Nucleotide-binding</keyword>
<dbReference type="InterPro" id="IPR011335">
    <property type="entry name" value="Restrct_endonuc-II-like"/>
</dbReference>
<evidence type="ECO:0000256" key="15">
    <source>
        <dbReference type="HAMAP-Rule" id="MF_01485"/>
    </source>
</evidence>
<dbReference type="SUPFAM" id="SSF52540">
    <property type="entry name" value="P-loop containing nucleoside triphosphate hydrolases"/>
    <property type="match status" value="1"/>
</dbReference>
<dbReference type="CDD" id="cd22352">
    <property type="entry name" value="RecB_C-like"/>
    <property type="match status" value="1"/>
</dbReference>
<feature type="region of interest" description="DNA-binding and helicase activity, interacts with RecC" evidence="15">
    <location>
        <begin position="1"/>
        <end position="822"/>
    </location>
</feature>
<dbReference type="Gene3D" id="1.10.486.10">
    <property type="entry name" value="PCRA, domain 4"/>
    <property type="match status" value="1"/>
</dbReference>
<comment type="miscellaneous">
    <text evidence="15">In the RecBCD complex, RecB has a slow 3'-5' helicase, an exonuclease activity and loads RecA onto ssDNA, RecD has a fast 5'-3' helicase activity, while RecC stimulates the ATPase and processivity of the RecB helicase and contributes to recognition of the Chi site.</text>
</comment>
<dbReference type="GO" id="GO:0043138">
    <property type="term" value="F:3'-5' DNA helicase activity"/>
    <property type="evidence" value="ECO:0007669"/>
    <property type="project" value="UniProtKB-UniRule"/>
</dbReference>
<evidence type="ECO:0000256" key="12">
    <source>
        <dbReference type="ARBA" id="ARBA00023235"/>
    </source>
</evidence>
<dbReference type="PANTHER" id="PTHR11070:SF23">
    <property type="entry name" value="RECBCD ENZYME SUBUNIT RECB"/>
    <property type="match status" value="1"/>
</dbReference>
<evidence type="ECO:0000256" key="4">
    <source>
        <dbReference type="ARBA" id="ARBA00022763"/>
    </source>
</evidence>
<evidence type="ECO:0000313" key="20">
    <source>
        <dbReference type="Proteomes" id="UP000623842"/>
    </source>
</evidence>
<dbReference type="GO" id="GO:0003677">
    <property type="term" value="F:DNA binding"/>
    <property type="evidence" value="ECO:0007669"/>
    <property type="project" value="UniProtKB-UniRule"/>
</dbReference>
<evidence type="ECO:0000259" key="17">
    <source>
        <dbReference type="PROSITE" id="PS51198"/>
    </source>
</evidence>
<dbReference type="GO" id="GO:0008854">
    <property type="term" value="F:exodeoxyribonuclease V activity"/>
    <property type="evidence" value="ECO:0007669"/>
    <property type="project" value="UniProtKB-EC"/>
</dbReference>
<keyword evidence="8 15" id="KW-0067">ATP-binding</keyword>
<reference evidence="19" key="2">
    <citation type="submission" date="2020-09" db="EMBL/GenBank/DDBJ databases">
        <authorList>
            <person name="Sun Q."/>
            <person name="Kim S."/>
        </authorList>
    </citation>
    <scope>NUCLEOTIDE SEQUENCE</scope>
    <source>
        <strain evidence="19">KCTC 42731</strain>
    </source>
</reference>
<sequence>MQDKKAQQLVVQDMPLENIHLIEASAGTGKTFNITRIYLRLLLEKKLTVQQILVMTFTKDATEELKGRIDLAIRDTLVNWSSLTQNDPFFLALSTKISEQDAAVLLKKALLFLDEAAIYTIHGFCKTVLSQHAFSTGMSFQANLEGDQANVNLQAIQDWYRQIALVSLDKAERLMAFYPTPNHFNQTFGQLIGFNGEIELVDEVSIIDKFTQQAASAINQLHLHQAFLFEHLVDTKKGEEKAKRIEEYEQLIDWLVACRDDYQHCQQAMPVAFIDGKRFSRSKVKDEIKAIFTEVSEIKVDKDKLLKNIEQSRVFAFIKQSLPQINELVEKAKQLKNALDFDDLITCLADKLGTDTGKALNQTLRAQYPFALVDEFQDTDPYQYAILKSLYYQQPNVGLMMIGDPKQAIYGFRGGDIFTYLAARAQATYCWNMDTNWRSSASMITSYNRLFYGASLHLDAKPVFGYGIDYQPVNASPKAHNTLDEPALEFIVFPNESSKAVAQTFRSVMANWCANEIAEILADTQRSVRAKDIALLVRDGTEAADVKLALQQAGLSSVYLSDRANLWQSEHANDLLNVLRGIFHVENERLFSAAIANHLFGYTPQEFAALLHDDNQWQALKITFEQLKQVWQQQGFITMALKLMHESFVVSGENQERTLTNLLHLFELLQHASQQKKQPEELLHWFEQQILTESGDNEVELRLESESDLIRIITQHGSKGLEYPYVFIPFATRHKDPIRFGNQTRQLIKYHDEQGIERVSLSGDAKAYQAMADEQYAETIRLLYVAITRAEQKCYLLTTAFDKYHASPLGKTLAWQADEDIEQSLQQLASELPHDIKVTIAQPIATVQQHSSTCNEITPVVSEFNAKIERDWWLSSFTALSRNIRDIGVSLPVRNDDMVNEIDSSIMNQSDIATLSFDLEKGARSGNLLHDILEHTDFEHIDWPTSSEWSLKKYGELPKPYQVEDLYQWLEQIVTCRFKLNDDSFCLAQLSNASCLKEVEFYFPLNKVSTAKISDFLSSHRRDMQQHFQLSRLGSQIALPSFSTLKGMMHGFIDLVFEHNGKYYVCDYKSTHLGGQYQDYLAKELANDIQQHHYDLQYCIYALALHRYLKHALPNYQAHQHFGGVIYLYLRGVSKETADQNGGMYFCPSNLLDVEALDKIFLGEASGADLLGEQV</sequence>
<accession>A0A919BJW5</accession>
<feature type="binding site" evidence="15">
    <location>
        <position position="1067"/>
    </location>
    <ligand>
        <name>Mg(2+)</name>
        <dbReference type="ChEBI" id="CHEBI:18420"/>
    </ligand>
</feature>
<dbReference type="EMBL" id="BNCK01000004">
    <property type="protein sequence ID" value="GHF92571.1"/>
    <property type="molecule type" value="Genomic_DNA"/>
</dbReference>
<reference evidence="19" key="1">
    <citation type="journal article" date="2014" name="Int. J. Syst. Evol. Microbiol.">
        <title>Complete genome sequence of Corynebacterium casei LMG S-19264T (=DSM 44701T), isolated from a smear-ripened cheese.</title>
        <authorList>
            <consortium name="US DOE Joint Genome Institute (JGI-PGF)"/>
            <person name="Walter F."/>
            <person name="Albersmeier A."/>
            <person name="Kalinowski J."/>
            <person name="Ruckert C."/>
        </authorList>
    </citation>
    <scope>NUCLEOTIDE SEQUENCE</scope>
    <source>
        <strain evidence="19">KCTC 42731</strain>
    </source>
</reference>
<feature type="domain" description="UvrD-like helicase ATP-binding" evidence="17">
    <location>
        <begin position="3"/>
        <end position="440"/>
    </location>
</feature>
<keyword evidence="5 15" id="KW-0378">Hydrolase</keyword>
<feature type="domain" description="UvrD-like helicase C-terminal" evidence="18">
    <location>
        <begin position="468"/>
        <end position="720"/>
    </location>
</feature>
<comment type="domain">
    <text evidence="15">The C-terminal domain has nuclease activity and interacts with RecD. It interacts with RecA, facilitating its loading onto ssDNA.</text>
</comment>
<comment type="catalytic activity">
    <reaction evidence="15">
        <text>Exonucleolytic cleavage (in the presence of ATP) in either 5'- to 3'- or 3'- to 5'-direction to yield 5'-phosphooligonucleotides.</text>
        <dbReference type="EC" id="3.1.11.5"/>
    </reaction>
</comment>
<dbReference type="Pfam" id="PF12705">
    <property type="entry name" value="PDDEXK_1"/>
    <property type="match status" value="1"/>
</dbReference>
<evidence type="ECO:0000256" key="5">
    <source>
        <dbReference type="ARBA" id="ARBA00022801"/>
    </source>
</evidence>
<keyword evidence="1 15" id="KW-0540">Nuclease</keyword>
<feature type="binding site" evidence="15">
    <location>
        <position position="930"/>
    </location>
    <ligand>
        <name>Mg(2+)</name>
        <dbReference type="ChEBI" id="CHEBI:18420"/>
    </ligand>
</feature>
<name>A0A919BJW5_9GAMM</name>
<keyword evidence="10 15" id="KW-0238">DNA-binding</keyword>
<proteinExistence type="inferred from homology"/>
<dbReference type="SUPFAM" id="SSF52980">
    <property type="entry name" value="Restriction endonuclease-like"/>
    <property type="match status" value="1"/>
</dbReference>
<keyword evidence="7 15" id="KW-0269">Exonuclease</keyword>
<evidence type="ECO:0000256" key="6">
    <source>
        <dbReference type="ARBA" id="ARBA00022806"/>
    </source>
</evidence>
<evidence type="ECO:0000256" key="1">
    <source>
        <dbReference type="ARBA" id="ARBA00022722"/>
    </source>
</evidence>
<evidence type="ECO:0000256" key="11">
    <source>
        <dbReference type="ARBA" id="ARBA00023204"/>
    </source>
</evidence>
<comment type="subunit">
    <text evidence="15">Heterotrimer of RecB, RecC and RecD. All subunits contribute to DNA-binding. Interacts with RecA.</text>
</comment>
<dbReference type="Gene3D" id="3.90.320.10">
    <property type="match status" value="1"/>
</dbReference>
<dbReference type="InterPro" id="IPR011604">
    <property type="entry name" value="PDDEXK-like_dom_sf"/>
</dbReference>
<comment type="cofactor">
    <cofactor evidence="15">
        <name>Mg(2+)</name>
        <dbReference type="ChEBI" id="CHEBI:18420"/>
    </cofactor>
    <text evidence="15">Binds 1 Mg(2+) ion per subunit.</text>
</comment>
<comment type="function">
    <text evidence="15">A helicase/nuclease that prepares dsDNA breaks (DSB) for recombinational DNA repair. Binds to DSBs and unwinds DNA via a highly rapid and processive ATP-dependent bidirectional helicase activity. Unwinds dsDNA until it encounters a Chi (crossover hotspot instigator) sequence from the 3' direction. Cuts ssDNA a few nucleotides 3' to the Chi site. The properties and activities of the enzyme are changed at Chi. The Chi-altered holoenzyme produces a long 3'-ssDNA overhang and facilitates RecA-binding to the ssDNA for homologous DNA recombination and repair. Holoenzyme degrades any linearized DNA that is unable to undergo homologous recombination. In the holoenzyme this subunit contributes ATPase, 3'-5' helicase, exonuclease activity and loads RecA onto ssDNA.</text>
</comment>
<keyword evidence="2 15" id="KW-0479">Metal-binding</keyword>
<evidence type="ECO:0000313" key="19">
    <source>
        <dbReference type="EMBL" id="GHF92571.1"/>
    </source>
</evidence>
<dbReference type="NCBIfam" id="TIGR00609">
    <property type="entry name" value="recB"/>
    <property type="match status" value="1"/>
</dbReference>
<dbReference type="GO" id="GO:0005829">
    <property type="term" value="C:cytosol"/>
    <property type="evidence" value="ECO:0007669"/>
    <property type="project" value="TreeGrafter"/>
</dbReference>
<dbReference type="InterPro" id="IPR038726">
    <property type="entry name" value="PDDEXK_AddAB-type"/>
</dbReference>
<evidence type="ECO:0000256" key="2">
    <source>
        <dbReference type="ARBA" id="ARBA00022723"/>
    </source>
</evidence>
<evidence type="ECO:0000259" key="18">
    <source>
        <dbReference type="PROSITE" id="PS51217"/>
    </source>
</evidence>
<evidence type="ECO:0000256" key="16">
    <source>
        <dbReference type="PROSITE-ProRule" id="PRU00560"/>
    </source>
</evidence>
<dbReference type="Gene3D" id="1.10.3170.10">
    <property type="entry name" value="Recbcd, chain B, domain 2"/>
    <property type="match status" value="1"/>
</dbReference>
<keyword evidence="12 15" id="KW-0413">Isomerase</keyword>
<keyword evidence="9 15" id="KW-0460">Magnesium</keyword>
<protein>
    <recommendedName>
        <fullName evidence="15">RecBCD enzyme subunit RecB</fullName>
        <ecNumber evidence="15">3.1.11.5</ecNumber>
        <ecNumber evidence="15">5.6.2.4</ecNumber>
    </recommendedName>
    <alternativeName>
        <fullName evidence="15">DNA 3'-5' helicase subunit RecB</fullName>
    </alternativeName>
    <alternativeName>
        <fullName evidence="15">Exonuclease V subunit RecB</fullName>
        <shortName evidence="15">ExoV subunit RecB</shortName>
    </alternativeName>
    <alternativeName>
        <fullName evidence="15">Helicase/nuclease RecBCD subunit RecB</fullName>
    </alternativeName>
</protein>
<dbReference type="PROSITE" id="PS51198">
    <property type="entry name" value="UVRD_HELICASE_ATP_BIND"/>
    <property type="match status" value="1"/>
</dbReference>
<feature type="active site" description="For nuclease activity" evidence="15">
    <location>
        <position position="1067"/>
    </location>
</feature>
<dbReference type="InterPro" id="IPR000212">
    <property type="entry name" value="DNA_helicase_UvrD/REP"/>
</dbReference>
<comment type="similarity">
    <text evidence="15">Belongs to the helicase family. UvrD subfamily.</text>
</comment>
<dbReference type="HAMAP" id="MF_01485">
    <property type="entry name" value="RecB"/>
    <property type="match status" value="1"/>
</dbReference>
<dbReference type="InterPro" id="IPR027417">
    <property type="entry name" value="P-loop_NTPase"/>
</dbReference>
<comment type="catalytic activity">
    <reaction evidence="14 15">
        <text>ATP + H2O = ADP + phosphate + H(+)</text>
        <dbReference type="Rhea" id="RHEA:13065"/>
        <dbReference type="ChEBI" id="CHEBI:15377"/>
        <dbReference type="ChEBI" id="CHEBI:15378"/>
        <dbReference type="ChEBI" id="CHEBI:30616"/>
        <dbReference type="ChEBI" id="CHEBI:43474"/>
        <dbReference type="ChEBI" id="CHEBI:456216"/>
        <dbReference type="EC" id="5.6.2.4"/>
    </reaction>
</comment>
<feature type="region of interest" description="Nuclease activity, interacts with RecD and RecA" evidence="15">
    <location>
        <begin position="871"/>
        <end position="1175"/>
    </location>
</feature>
<dbReference type="Pfam" id="PF13361">
    <property type="entry name" value="UvrD_C"/>
    <property type="match status" value="1"/>
</dbReference>
<keyword evidence="6 15" id="KW-0347">Helicase</keyword>
<dbReference type="Proteomes" id="UP000623842">
    <property type="component" value="Unassembled WGS sequence"/>
</dbReference>
<dbReference type="RefSeq" id="WP_189770113.1">
    <property type="nucleotide sequence ID" value="NZ_BNCK01000004.1"/>
</dbReference>
<dbReference type="GO" id="GO:0000287">
    <property type="term" value="F:magnesium ion binding"/>
    <property type="evidence" value="ECO:0007669"/>
    <property type="project" value="UniProtKB-UniRule"/>
</dbReference>
<dbReference type="GO" id="GO:0005524">
    <property type="term" value="F:ATP binding"/>
    <property type="evidence" value="ECO:0007669"/>
    <property type="project" value="UniProtKB-UniRule"/>
</dbReference>
<dbReference type="Gene3D" id="3.40.50.300">
    <property type="entry name" value="P-loop containing nucleotide triphosphate hydrolases"/>
    <property type="match status" value="2"/>
</dbReference>
<gene>
    <name evidence="15 19" type="primary">recB</name>
    <name evidence="19" type="ORF">GCM10017161_20910</name>
</gene>
<evidence type="ECO:0000256" key="7">
    <source>
        <dbReference type="ARBA" id="ARBA00022839"/>
    </source>
</evidence>
<dbReference type="InterPro" id="IPR004586">
    <property type="entry name" value="RecB"/>
</dbReference>
<organism evidence="19 20">
    <name type="scientific">Thalassotalea marina</name>
    <dbReference type="NCBI Taxonomy" id="1673741"/>
    <lineage>
        <taxon>Bacteria</taxon>
        <taxon>Pseudomonadati</taxon>
        <taxon>Pseudomonadota</taxon>
        <taxon>Gammaproteobacteria</taxon>
        <taxon>Alteromonadales</taxon>
        <taxon>Colwelliaceae</taxon>
        <taxon>Thalassotalea</taxon>
    </lineage>
</organism>
<dbReference type="GO" id="GO:0000724">
    <property type="term" value="P:double-strand break repair via homologous recombination"/>
    <property type="evidence" value="ECO:0007669"/>
    <property type="project" value="UniProtKB-UniRule"/>
</dbReference>
<dbReference type="InterPro" id="IPR014017">
    <property type="entry name" value="DNA_helicase_UvrD-like_C"/>
</dbReference>
<evidence type="ECO:0000256" key="8">
    <source>
        <dbReference type="ARBA" id="ARBA00022840"/>
    </source>
</evidence>
<evidence type="ECO:0000256" key="13">
    <source>
        <dbReference type="ARBA" id="ARBA00034617"/>
    </source>
</evidence>
<dbReference type="PROSITE" id="PS51217">
    <property type="entry name" value="UVRD_HELICASE_CTER"/>
    <property type="match status" value="1"/>
</dbReference>
<feature type="binding site" evidence="15">
    <location>
        <position position="1054"/>
    </location>
    <ligand>
        <name>Mg(2+)</name>
        <dbReference type="ChEBI" id="CHEBI:18420"/>
    </ligand>
</feature>
<evidence type="ECO:0000256" key="10">
    <source>
        <dbReference type="ARBA" id="ARBA00023125"/>
    </source>
</evidence>